<dbReference type="OrthoDB" id="9792626at2"/>
<dbReference type="Gene3D" id="3.10.180.10">
    <property type="entry name" value="2,3-Dihydroxybiphenyl 1,2-Dioxygenase, domain 1"/>
    <property type="match status" value="2"/>
</dbReference>
<dbReference type="PANTHER" id="PTHR43279:SF1">
    <property type="entry name" value="CATECHOL-2,3-DIOXYGENASE"/>
    <property type="match status" value="1"/>
</dbReference>
<evidence type="ECO:0000259" key="1">
    <source>
        <dbReference type="PROSITE" id="PS51819"/>
    </source>
</evidence>
<organism evidence="2 3">
    <name type="scientific">Staphylococcus nepalensis</name>
    <dbReference type="NCBI Taxonomy" id="214473"/>
    <lineage>
        <taxon>Bacteria</taxon>
        <taxon>Bacillati</taxon>
        <taxon>Bacillota</taxon>
        <taxon>Bacilli</taxon>
        <taxon>Bacillales</taxon>
        <taxon>Staphylococcaceae</taxon>
        <taxon>Staphylococcus</taxon>
    </lineage>
</organism>
<dbReference type="PROSITE" id="PS51819">
    <property type="entry name" value="VOC"/>
    <property type="match status" value="1"/>
</dbReference>
<name>A0A291JIM2_9STAP</name>
<dbReference type="InterPro" id="IPR029068">
    <property type="entry name" value="Glyas_Bleomycin-R_OHBP_Dase"/>
</dbReference>
<protein>
    <submittedName>
        <fullName evidence="2">Glyoxalase</fullName>
    </submittedName>
</protein>
<reference evidence="2 3" key="1">
    <citation type="journal article" date="2016" name="Front. Microbiol.">
        <title>Comprehensive Phylogenetic Analysis of Bovine Non-aureus Staphylococci Species Based on Whole-Genome Sequencing.</title>
        <authorList>
            <person name="Naushad S."/>
            <person name="Barkema H.W."/>
            <person name="Luby C."/>
            <person name="Condas L.A."/>
            <person name="Nobrega D.B."/>
            <person name="Carson D.A."/>
            <person name="De Buck J."/>
        </authorList>
    </citation>
    <scope>NUCLEOTIDE SEQUENCE [LARGE SCALE GENOMIC DNA]</scope>
    <source>
        <strain evidence="2 3">SNUC 4337</strain>
    </source>
</reference>
<evidence type="ECO:0000313" key="2">
    <source>
        <dbReference type="EMBL" id="PTK60589.1"/>
    </source>
</evidence>
<dbReference type="PANTHER" id="PTHR43279">
    <property type="entry name" value="CATECHOL-2,3-DIOXYGENASE"/>
    <property type="match status" value="1"/>
</dbReference>
<gene>
    <name evidence="2" type="ORF">BUZ61_01480</name>
</gene>
<accession>A0A291JIM2</accession>
<dbReference type="KEGG" id="snl:BJD96_02275"/>
<dbReference type="AlphaFoldDB" id="A0A291JIM2"/>
<dbReference type="InterPro" id="IPR037523">
    <property type="entry name" value="VOC_core"/>
</dbReference>
<dbReference type="GeneID" id="66775899"/>
<proteinExistence type="predicted"/>
<dbReference type="SUPFAM" id="SSF54593">
    <property type="entry name" value="Glyoxalase/Bleomycin resistance protein/Dihydroxybiphenyl dioxygenase"/>
    <property type="match status" value="2"/>
</dbReference>
<comment type="caution">
    <text evidence="2">The sequence shown here is derived from an EMBL/GenBank/DDBJ whole genome shotgun (WGS) entry which is preliminary data.</text>
</comment>
<sequence>MTFHDKSAIQVTNVTLNVKNLTDMVDFYTHILGLTVMSKNENTATLQVGLNGHTMTLFEIQDGRQPSIREAGLFHIALLLPERKDLADFLFHVSQLNIPVGGGDHLVSEALYLNDPEGNGIEVYYDRSENEWLWKDNKVKMDTLQVDINNLLKQRTEIGWKKMPSNAKIGHLHLKTSDLEIAQRFYINQLELTHISNFPQALFMSTKNYHHHIAVNTWQANMPRVKNGKSYGLAHIDIYKPHINTVRMFTIDGLAITVHNHTELVADKT</sequence>
<feature type="domain" description="VOC" evidence="1">
    <location>
        <begin position="10"/>
        <end position="126"/>
    </location>
</feature>
<dbReference type="RefSeq" id="WP_096808421.1">
    <property type="nucleotide sequence ID" value="NZ_CANMJG010000002.1"/>
</dbReference>
<dbReference type="EMBL" id="PZHR01000004">
    <property type="protein sequence ID" value="PTK60589.1"/>
    <property type="molecule type" value="Genomic_DNA"/>
</dbReference>
<dbReference type="InterPro" id="IPR004360">
    <property type="entry name" value="Glyas_Fos-R_dOase_dom"/>
</dbReference>
<dbReference type="Pfam" id="PF00903">
    <property type="entry name" value="Glyoxalase"/>
    <property type="match status" value="1"/>
</dbReference>
<evidence type="ECO:0000313" key="3">
    <source>
        <dbReference type="Proteomes" id="UP000240400"/>
    </source>
</evidence>
<dbReference type="Proteomes" id="UP000240400">
    <property type="component" value="Unassembled WGS sequence"/>
</dbReference>